<reference evidence="2" key="1">
    <citation type="submission" date="2020-12" db="EMBL/GenBank/DDBJ databases">
        <title>Geomonas sp. Red875, isolated from river sediment.</title>
        <authorList>
            <person name="Xu Z."/>
            <person name="Zhang Z."/>
            <person name="Masuda Y."/>
            <person name="Itoh H."/>
            <person name="Senoo K."/>
        </authorList>
    </citation>
    <scope>NUCLEOTIDE SEQUENCE</scope>
    <source>
        <strain evidence="2">Red875</strain>
    </source>
</reference>
<dbReference type="Proteomes" id="UP000636888">
    <property type="component" value="Unassembled WGS sequence"/>
</dbReference>
<dbReference type="SUPFAM" id="SSF48695">
    <property type="entry name" value="Multiheme cytochromes"/>
    <property type="match status" value="1"/>
</dbReference>
<evidence type="ECO:0000313" key="2">
    <source>
        <dbReference type="EMBL" id="MBJ6723600.1"/>
    </source>
</evidence>
<protein>
    <recommendedName>
        <fullName evidence="1">Cytochrome c7-like domain-containing protein</fullName>
    </recommendedName>
</protein>
<gene>
    <name evidence="2" type="ORF">JFN93_02655</name>
</gene>
<dbReference type="InterPro" id="IPR026352">
    <property type="entry name" value="Nanowire_3heme"/>
</dbReference>
<name>A0A8J7JGH7_9BACT</name>
<dbReference type="Pfam" id="PF14522">
    <property type="entry name" value="Cytochrome_C7"/>
    <property type="match status" value="2"/>
</dbReference>
<sequence length="277" mass="30946">MNRWRFRVRLAALPLSLVGLLLLGPGKTSLADDRDALAKVIHAIPPNGPFWQYGNVVMGMRCRPVGMQPVIFPHWKHRAMYTCRVCHMELGFSMKQGDTGVTRSEYLRGKYCGVCHNGKAAFTVKGEPGSPNCERCHIKDTKGLEARFEEFAEGLPIAAFGNGIDWAKAIRDEQMAPRNTLNSRAVISQLPDKLKTPLKLGSYSDRTMVIFSHQDHFAELDCSSCHPDIFNIKKEGTRSFSMENNLYGNFCGACHLLVAFPMNDCKRCHPRISSLGA</sequence>
<comment type="caution">
    <text evidence="2">The sequence shown here is derived from an EMBL/GenBank/DDBJ whole genome shotgun (WGS) entry which is preliminary data.</text>
</comment>
<proteinExistence type="predicted"/>
<feature type="domain" description="Cytochrome c7-like" evidence="1">
    <location>
        <begin position="70"/>
        <end position="137"/>
    </location>
</feature>
<organism evidence="2 3">
    <name type="scientific">Geomesophilobacter sediminis</name>
    <dbReference type="NCBI Taxonomy" id="2798584"/>
    <lineage>
        <taxon>Bacteria</taxon>
        <taxon>Pseudomonadati</taxon>
        <taxon>Thermodesulfobacteriota</taxon>
        <taxon>Desulfuromonadia</taxon>
        <taxon>Geobacterales</taxon>
        <taxon>Geobacteraceae</taxon>
        <taxon>Geomesophilobacter</taxon>
    </lineage>
</organism>
<dbReference type="InterPro" id="IPR029467">
    <property type="entry name" value="Cyt_c7-like"/>
</dbReference>
<dbReference type="InterPro" id="IPR036280">
    <property type="entry name" value="Multihaem_cyt_sf"/>
</dbReference>
<dbReference type="NCBIfam" id="TIGR04257">
    <property type="entry name" value="nanowire_3heme"/>
    <property type="match status" value="2"/>
</dbReference>
<dbReference type="PANTHER" id="PTHR39425">
    <property type="entry name" value="LIPOPROTEIN CYTOCHROME C"/>
    <property type="match status" value="1"/>
</dbReference>
<keyword evidence="3" id="KW-1185">Reference proteome</keyword>
<feature type="domain" description="Cytochrome c7-like" evidence="1">
    <location>
        <begin position="209"/>
        <end position="269"/>
    </location>
</feature>
<dbReference type="EMBL" id="JAEMHM010000002">
    <property type="protein sequence ID" value="MBJ6723600.1"/>
    <property type="molecule type" value="Genomic_DNA"/>
</dbReference>
<dbReference type="RefSeq" id="WP_199382441.1">
    <property type="nucleotide sequence ID" value="NZ_JAEMHM010000002.1"/>
</dbReference>
<dbReference type="Gene3D" id="3.90.10.10">
    <property type="entry name" value="Cytochrome C3"/>
    <property type="match status" value="2"/>
</dbReference>
<evidence type="ECO:0000259" key="1">
    <source>
        <dbReference type="Pfam" id="PF14522"/>
    </source>
</evidence>
<dbReference type="AlphaFoldDB" id="A0A8J7JGH7"/>
<evidence type="ECO:0000313" key="3">
    <source>
        <dbReference type="Proteomes" id="UP000636888"/>
    </source>
</evidence>
<accession>A0A8J7JGH7</accession>
<dbReference type="PANTHER" id="PTHR39425:SF1">
    <property type="entry name" value="CYTOCHROME C7-LIKE DOMAIN-CONTAINING PROTEIN"/>
    <property type="match status" value="1"/>
</dbReference>